<keyword evidence="2" id="KW-1185">Reference proteome</keyword>
<dbReference type="PANTHER" id="PTHR46082">
    <property type="entry name" value="ATP/GTP-BINDING PROTEIN-RELATED"/>
    <property type="match status" value="1"/>
</dbReference>
<dbReference type="InterPro" id="IPR011990">
    <property type="entry name" value="TPR-like_helical_dom_sf"/>
</dbReference>
<dbReference type="Pfam" id="PF13424">
    <property type="entry name" value="TPR_12"/>
    <property type="match status" value="1"/>
</dbReference>
<comment type="caution">
    <text evidence="1">The sequence shown here is derived from an EMBL/GenBank/DDBJ whole genome shotgun (WGS) entry which is preliminary data.</text>
</comment>
<dbReference type="Gene3D" id="1.25.40.10">
    <property type="entry name" value="Tetratricopeptide repeat domain"/>
    <property type="match status" value="2"/>
</dbReference>
<reference evidence="1 2" key="1">
    <citation type="submission" date="2019-04" db="EMBL/GenBank/DDBJ databases">
        <title>Aspergillus burnettii sp. nov., novel species from soil in southeast Queensland.</title>
        <authorList>
            <person name="Gilchrist C.L.M."/>
            <person name="Pitt J.I."/>
            <person name="Lange L."/>
            <person name="Lacey H.J."/>
            <person name="Vuong D."/>
            <person name="Midgley D.J."/>
            <person name="Greenfield P."/>
            <person name="Bradbury M."/>
            <person name="Lacey E."/>
            <person name="Busk P.K."/>
            <person name="Pilgaard B."/>
            <person name="Chooi Y.H."/>
            <person name="Piggott A.M."/>
        </authorList>
    </citation>
    <scope>NUCLEOTIDE SEQUENCE [LARGE SCALE GENOMIC DNA]</scope>
    <source>
        <strain evidence="1 2">FRR 5400</strain>
    </source>
</reference>
<evidence type="ECO:0000313" key="2">
    <source>
        <dbReference type="Proteomes" id="UP000541154"/>
    </source>
</evidence>
<dbReference type="Proteomes" id="UP000541154">
    <property type="component" value="Unassembled WGS sequence"/>
</dbReference>
<dbReference type="AlphaFoldDB" id="A0A8H6EAQ2"/>
<sequence>MSNLASTYEDLDRPEEAELLRVEVLEKRKSTFGEEHEDTIDAIARLGTLYLDLGKLEGAKELIQRVWITWLSAGTMAQLYKALGEFLKTELSNATIQVIEKALGPKHPYASKARAACNRNLACKHKLAAIYWGKVLAKETEKLEVEPSRDSVRILGLHHPLTLKCRYSMAVVLKRHGREAEAIQLLVETTNEAEQVIGSFNEDISIFIGTLSEWCGADKAIRMLLNAQEVGKTSLLSEDWEVISNLFE</sequence>
<organism evidence="1 2">
    <name type="scientific">Petromyces alliaceus</name>
    <name type="common">Aspergillus alliaceus</name>
    <dbReference type="NCBI Taxonomy" id="209559"/>
    <lineage>
        <taxon>Eukaryota</taxon>
        <taxon>Fungi</taxon>
        <taxon>Dikarya</taxon>
        <taxon>Ascomycota</taxon>
        <taxon>Pezizomycotina</taxon>
        <taxon>Eurotiomycetes</taxon>
        <taxon>Eurotiomycetidae</taxon>
        <taxon>Eurotiales</taxon>
        <taxon>Aspergillaceae</taxon>
        <taxon>Aspergillus</taxon>
        <taxon>Aspergillus subgen. Circumdati</taxon>
    </lineage>
</organism>
<dbReference type="EMBL" id="SPNV01000015">
    <property type="protein sequence ID" value="KAF5865772.1"/>
    <property type="molecule type" value="Genomic_DNA"/>
</dbReference>
<dbReference type="PANTHER" id="PTHR46082:SF10">
    <property type="entry name" value="NB-ARC DOMAIN-CONTAINING PROTEIN"/>
    <property type="match status" value="1"/>
</dbReference>
<protein>
    <submittedName>
        <fullName evidence="1">Uncharacterized protein</fullName>
    </submittedName>
</protein>
<gene>
    <name evidence="1" type="ORF">ETB97_002285</name>
</gene>
<name>A0A8H6EAQ2_PETAA</name>
<dbReference type="InterPro" id="IPR053137">
    <property type="entry name" value="NLR-like"/>
</dbReference>
<evidence type="ECO:0000313" key="1">
    <source>
        <dbReference type="EMBL" id="KAF5865772.1"/>
    </source>
</evidence>
<proteinExistence type="predicted"/>
<dbReference type="SUPFAM" id="SSF48452">
    <property type="entry name" value="TPR-like"/>
    <property type="match status" value="1"/>
</dbReference>
<accession>A0A8H6EAQ2</accession>